<reference evidence="2" key="1">
    <citation type="journal article" date="2015" name="BMC Genomics">
        <title>Transcriptome profiling of a Rhizobium leguminosarum bv. trifolii rosR mutant reveals the role of the transcriptional regulator RosR in motility, synthesis of cell-surface components, and other cellular processes.</title>
        <authorList>
            <person name="Rachwal K."/>
            <person name="Matczynska E."/>
            <person name="Janczarek M."/>
        </authorList>
    </citation>
    <scope>NUCLEOTIDE SEQUENCE</scope>
    <source>
        <strain evidence="2">Rt24.2</strain>
    </source>
</reference>
<protein>
    <submittedName>
        <fullName evidence="2">Uncharacterized protein</fullName>
    </submittedName>
</protein>
<evidence type="ECO:0000256" key="1">
    <source>
        <dbReference type="SAM" id="SignalP"/>
    </source>
</evidence>
<reference evidence="2" key="2">
    <citation type="journal article" date="2016" name="Front. Microbiol.">
        <title>The Regulatory Protein RosR Affects Rhizobium leguminosarum bv. trifolii Protein Profiles, Cell Surface Properties, and Symbiosis with Clover.</title>
        <authorList>
            <person name="Rachwal K."/>
            <person name="Boguszewska A."/>
            <person name="Kopcinska J."/>
            <person name="Karas M."/>
            <person name="Tchorzewski M."/>
            <person name="Janczarek M."/>
        </authorList>
    </citation>
    <scope>NUCLEOTIDE SEQUENCE</scope>
    <source>
        <strain evidence="2">Rt24.2</strain>
    </source>
</reference>
<keyword evidence="1" id="KW-0732">Signal</keyword>
<dbReference type="EMBL" id="KX491442">
    <property type="protein sequence ID" value="AOO93806.1"/>
    <property type="molecule type" value="Genomic_DNA"/>
</dbReference>
<evidence type="ECO:0000313" key="2">
    <source>
        <dbReference type="EMBL" id="AOO93806.1"/>
    </source>
</evidence>
<organism evidence="2">
    <name type="scientific">Rhizobium leguminosarum bv. trifolii</name>
    <dbReference type="NCBI Taxonomy" id="386"/>
    <lineage>
        <taxon>Bacteria</taxon>
        <taxon>Pseudomonadati</taxon>
        <taxon>Pseudomonadota</taxon>
        <taxon>Alphaproteobacteria</taxon>
        <taxon>Hyphomicrobiales</taxon>
        <taxon>Rhizobiaceae</taxon>
        <taxon>Rhizobium/Agrobacterium group</taxon>
        <taxon>Rhizobium</taxon>
    </lineage>
</organism>
<dbReference type="AlphaFoldDB" id="A0A1B8R3Q5"/>
<dbReference type="RefSeq" id="WP_065277786.1">
    <property type="nucleotide sequence ID" value="NZ_CP050110.1"/>
</dbReference>
<feature type="chain" id="PRO_5014536015" evidence="1">
    <location>
        <begin position="23"/>
        <end position="186"/>
    </location>
</feature>
<accession>A0A1B8R3Q5</accession>
<sequence length="186" mass="19905">MISRRSALIVFAGAALSGGVYAQDQVTDGRSPGSLAFKITPLPVKSNADDLALMASYGEGDDETKFAIELKSESHGMFRHVTGGPRPTHFLSELGKALEASDLRLSDAKQDTLAFDIAFLGPPTIRSSGGGFGGGPGDWYTTKIFLGQDQAEVYFNFNLVSGEAEFSIKDESYGNDVLSELSKVIW</sequence>
<feature type="signal peptide" evidence="1">
    <location>
        <begin position="1"/>
        <end position="22"/>
    </location>
</feature>
<proteinExistence type="predicted"/>
<name>A0A1B8R3Q5_RHILT</name>